<comment type="similarity">
    <text evidence="3">Belongs to the Nth/MutY family.</text>
</comment>
<feature type="domain" description="HhH-GPD" evidence="14">
    <location>
        <begin position="126"/>
        <end position="267"/>
    </location>
</feature>
<keyword evidence="6" id="KW-0479">Metal-binding</keyword>
<dbReference type="SUPFAM" id="SSF48150">
    <property type="entry name" value="DNA-glycosylase"/>
    <property type="match status" value="1"/>
</dbReference>
<feature type="compositionally biased region" description="Acidic residues" evidence="13">
    <location>
        <begin position="12"/>
        <end position="21"/>
    </location>
</feature>
<evidence type="ECO:0000256" key="8">
    <source>
        <dbReference type="ARBA" id="ARBA00022801"/>
    </source>
</evidence>
<dbReference type="PANTHER" id="PTHR42944">
    <property type="entry name" value="ADENINE DNA GLYCOSYLASE"/>
    <property type="match status" value="1"/>
</dbReference>
<keyword evidence="9" id="KW-0408">Iron</keyword>
<accession>A0ABR3JRH7</accession>
<proteinExistence type="inferred from homology"/>
<keyword evidence="7" id="KW-0227">DNA damage</keyword>
<evidence type="ECO:0000256" key="10">
    <source>
        <dbReference type="ARBA" id="ARBA00023014"/>
    </source>
</evidence>
<dbReference type="EC" id="3.2.2.31" evidence="4"/>
<reference evidence="16" key="1">
    <citation type="submission" date="2024-06" db="EMBL/GenBank/DDBJ databases">
        <title>Multi-omics analyses provide insights into the biosynthesis of the anticancer antibiotic pleurotin in Hohenbuehelia grisea.</title>
        <authorList>
            <person name="Weaver J.A."/>
            <person name="Alberti F."/>
        </authorList>
    </citation>
    <scope>NUCLEOTIDE SEQUENCE [LARGE SCALE GENOMIC DNA]</scope>
    <source>
        <strain evidence="16">T-177</strain>
    </source>
</reference>
<comment type="catalytic activity">
    <reaction evidence="1">
        <text>Hydrolyzes free adenine bases from 7,8-dihydro-8-oxoguanine:adenine mismatched double-stranded DNA, leaving an apurinic site.</text>
        <dbReference type="EC" id="3.2.2.31"/>
    </reaction>
</comment>
<evidence type="ECO:0000256" key="4">
    <source>
        <dbReference type="ARBA" id="ARBA00012045"/>
    </source>
</evidence>
<keyword evidence="8" id="KW-0378">Hydrolase</keyword>
<dbReference type="Gene3D" id="1.10.1670.10">
    <property type="entry name" value="Helix-hairpin-Helix base-excision DNA repair enzymes (C-terminal)"/>
    <property type="match status" value="2"/>
</dbReference>
<evidence type="ECO:0000313" key="16">
    <source>
        <dbReference type="Proteomes" id="UP001556367"/>
    </source>
</evidence>
<evidence type="ECO:0000313" key="15">
    <source>
        <dbReference type="EMBL" id="KAL0958161.1"/>
    </source>
</evidence>
<evidence type="ECO:0000256" key="13">
    <source>
        <dbReference type="SAM" id="MobiDB-lite"/>
    </source>
</evidence>
<keyword evidence="11" id="KW-0234">DNA repair</keyword>
<evidence type="ECO:0000256" key="5">
    <source>
        <dbReference type="ARBA" id="ARBA00022023"/>
    </source>
</evidence>
<dbReference type="Proteomes" id="UP001556367">
    <property type="component" value="Unassembled WGS sequence"/>
</dbReference>
<evidence type="ECO:0000256" key="6">
    <source>
        <dbReference type="ARBA" id="ARBA00022723"/>
    </source>
</evidence>
<dbReference type="InterPro" id="IPR011257">
    <property type="entry name" value="DNA_glycosylase"/>
</dbReference>
<evidence type="ECO:0000256" key="12">
    <source>
        <dbReference type="ARBA" id="ARBA00023295"/>
    </source>
</evidence>
<evidence type="ECO:0000256" key="9">
    <source>
        <dbReference type="ARBA" id="ARBA00023004"/>
    </source>
</evidence>
<evidence type="ECO:0000256" key="3">
    <source>
        <dbReference type="ARBA" id="ARBA00008343"/>
    </source>
</evidence>
<dbReference type="Gene3D" id="3.90.79.10">
    <property type="entry name" value="Nucleoside Triphosphate Pyrophosphohydrolase"/>
    <property type="match status" value="1"/>
</dbReference>
<evidence type="ECO:0000259" key="14">
    <source>
        <dbReference type="SMART" id="SM00478"/>
    </source>
</evidence>
<feature type="region of interest" description="Disordered" evidence="13">
    <location>
        <begin position="1"/>
        <end position="63"/>
    </location>
</feature>
<gene>
    <name evidence="15" type="ORF">HGRIS_000327</name>
</gene>
<dbReference type="InterPro" id="IPR003265">
    <property type="entry name" value="HhH-GPD_domain"/>
</dbReference>
<dbReference type="InterPro" id="IPR044298">
    <property type="entry name" value="MIG/MutY"/>
</dbReference>
<dbReference type="SUPFAM" id="SSF55811">
    <property type="entry name" value="Nudix"/>
    <property type="match status" value="1"/>
</dbReference>
<sequence>MAKKRRAGSASEYEEFTDSSYDEAAACSTTTRHTVKRQKRATSTRKTRQHATESPGVEGPRELDQCSHKRTLHEVTHASQICEQLLSWYSGISETRGMPWRKAHNPALGEAERSQRAYEVWVSEIMLQQTQVATVIPYYNRWMEKFPTVGDLAAASIDEVNSLWKGLGYYSRASRLLAGAQKVMKDFDGRMPKNASAMETLPGIGRYSAGAICSISYGECVPVLDGNVHRLLSRFLALHAPPKAKPTLDILWSAAEAIVKGVKPTRDPIIADAGGPTLPSVLPSVQADKLESATPADLVPHVAIGYAGDVNQALIELGSTVCKVRDPDCGRCPLRDRCAGFSRAQSSKEPEEMGAAVPDIEELCSICEPVPHAGGVLVYPMKADRKKAREEMDLVSVAEWRSRSGERWFLLVKRPAKGLLAGLLEFPTKENVTPKISSTACTSQAKACLATLLVDEIAPFTAKAPRKPIDDNSYRISAVEPAGDVLHVFSHIRKTYKVQWVLIEGGMTPPAIRTDSSKPPPSAKERRRSTKVRTSELRDEDDDSETAKLGPPSAAWVQIDNIRHSNITTGVQKIWDSVEKLWA</sequence>
<dbReference type="InterPro" id="IPR023170">
    <property type="entry name" value="HhH_base_excis_C"/>
</dbReference>
<name>A0ABR3JRH7_9AGAR</name>
<feature type="region of interest" description="Disordered" evidence="13">
    <location>
        <begin position="509"/>
        <end position="552"/>
    </location>
</feature>
<evidence type="ECO:0000256" key="11">
    <source>
        <dbReference type="ARBA" id="ARBA00023204"/>
    </source>
</evidence>
<comment type="cofactor">
    <cofactor evidence="2">
        <name>[4Fe-4S] cluster</name>
        <dbReference type="ChEBI" id="CHEBI:49883"/>
    </cofactor>
</comment>
<dbReference type="SMART" id="SM00478">
    <property type="entry name" value="ENDO3c"/>
    <property type="match status" value="1"/>
</dbReference>
<organism evidence="15 16">
    <name type="scientific">Hohenbuehelia grisea</name>
    <dbReference type="NCBI Taxonomy" id="104357"/>
    <lineage>
        <taxon>Eukaryota</taxon>
        <taxon>Fungi</taxon>
        <taxon>Dikarya</taxon>
        <taxon>Basidiomycota</taxon>
        <taxon>Agaricomycotina</taxon>
        <taxon>Agaricomycetes</taxon>
        <taxon>Agaricomycetidae</taxon>
        <taxon>Agaricales</taxon>
        <taxon>Pleurotineae</taxon>
        <taxon>Pleurotaceae</taxon>
        <taxon>Hohenbuehelia</taxon>
    </lineage>
</organism>
<dbReference type="CDD" id="cd00056">
    <property type="entry name" value="ENDO3c"/>
    <property type="match status" value="1"/>
</dbReference>
<dbReference type="PANTHER" id="PTHR42944:SF1">
    <property type="entry name" value="ADENINE DNA GLYCOSYLASE"/>
    <property type="match status" value="1"/>
</dbReference>
<comment type="caution">
    <text evidence="15">The sequence shown here is derived from an EMBL/GenBank/DDBJ whole genome shotgun (WGS) entry which is preliminary data.</text>
</comment>
<evidence type="ECO:0000256" key="7">
    <source>
        <dbReference type="ARBA" id="ARBA00022763"/>
    </source>
</evidence>
<evidence type="ECO:0000256" key="1">
    <source>
        <dbReference type="ARBA" id="ARBA00000843"/>
    </source>
</evidence>
<feature type="compositionally biased region" description="Basic residues" evidence="13">
    <location>
        <begin position="33"/>
        <end position="49"/>
    </location>
</feature>
<dbReference type="EMBL" id="JASNQZ010000004">
    <property type="protein sequence ID" value="KAL0958161.1"/>
    <property type="molecule type" value="Genomic_DNA"/>
</dbReference>
<keyword evidence="16" id="KW-1185">Reference proteome</keyword>
<dbReference type="Pfam" id="PF00730">
    <property type="entry name" value="HhH-GPD"/>
    <property type="match status" value="1"/>
</dbReference>
<keyword evidence="12" id="KW-0326">Glycosidase</keyword>
<dbReference type="Gene3D" id="1.10.340.30">
    <property type="entry name" value="Hypothetical protein, domain 2"/>
    <property type="match status" value="1"/>
</dbReference>
<protein>
    <recommendedName>
        <fullName evidence="5">Adenine DNA glycosylase</fullName>
        <ecNumber evidence="4">3.2.2.31</ecNumber>
    </recommendedName>
</protein>
<dbReference type="InterPro" id="IPR015797">
    <property type="entry name" value="NUDIX_hydrolase-like_dom_sf"/>
</dbReference>
<keyword evidence="10" id="KW-0411">Iron-sulfur</keyword>
<evidence type="ECO:0000256" key="2">
    <source>
        <dbReference type="ARBA" id="ARBA00001966"/>
    </source>
</evidence>